<dbReference type="PROSITE" id="PS50871">
    <property type="entry name" value="C1Q"/>
    <property type="match status" value="1"/>
</dbReference>
<dbReference type="InterPro" id="IPR001073">
    <property type="entry name" value="C1q_dom"/>
</dbReference>
<sequence>MTCYSGTQLRVLVLACVFCLATSISLEEKVQQLTENYGELKKSFESRVTHLETKVFQLEAKVAQQESLIASLRMDNPSSRMATDPAEIDNNETHIYPRTCQEIYNYDNSRSSGYYIIDPDGQNLNGESEEPFQVYCDMTTDYAVKTAVMHDSETNIEAENCLEPGCYKRDIHYSASDKQMATLAELSKECRQYFKYDCIEAPFEYEGVQVSWWDDRKGDRQYFWSGKATTTHTCECGINGNCIEADKKCNCDSVISDLRTDEGTIIDKNILPVKRLNFGRTHTGSGQHTLGRFECSGKKVVDGKPTSCADLRILGNTLSGFYLVKGINSVENVDCDFTKLQNDPGFQTSIGKVDVQSTPVYFYAQKNSTFEKEKVPIPFEETKLNIGGAMNGAIGIFTAPVTGTYFFSLSGVGYFNNYHYGKMLISLMMGEKQVGGAAIGLSDGPALSTFSLQSTLPLERGDSVWVEIDEQYVMYLYDNGSHLTHFTGWLLQQDITIK</sequence>
<dbReference type="InterPro" id="IPR036056">
    <property type="entry name" value="Fibrinogen-like_C"/>
</dbReference>
<evidence type="ECO:0000256" key="2">
    <source>
        <dbReference type="ARBA" id="ARBA00022525"/>
    </source>
</evidence>
<evidence type="ECO:0000313" key="8">
    <source>
        <dbReference type="Proteomes" id="UP000820818"/>
    </source>
</evidence>
<dbReference type="InterPro" id="IPR002181">
    <property type="entry name" value="Fibrinogen_a/b/g_C_dom"/>
</dbReference>
<comment type="subcellular location">
    <subcellularLocation>
        <location evidence="1">Secreted</location>
    </subcellularLocation>
</comment>
<evidence type="ECO:0000259" key="6">
    <source>
        <dbReference type="PROSITE" id="PS51406"/>
    </source>
</evidence>
<keyword evidence="3 4" id="KW-0732">Signal</keyword>
<evidence type="ECO:0000256" key="3">
    <source>
        <dbReference type="ARBA" id="ARBA00022729"/>
    </source>
</evidence>
<dbReference type="Pfam" id="PF00386">
    <property type="entry name" value="C1q"/>
    <property type="match status" value="1"/>
</dbReference>
<dbReference type="EMBL" id="WJBH02000002">
    <property type="protein sequence ID" value="KAI9563595.1"/>
    <property type="molecule type" value="Genomic_DNA"/>
</dbReference>
<dbReference type="NCBIfam" id="NF040941">
    <property type="entry name" value="GGGWT_bact"/>
    <property type="match status" value="1"/>
</dbReference>
<feature type="domain" description="C1q" evidence="5">
    <location>
        <begin position="355"/>
        <end position="497"/>
    </location>
</feature>
<protein>
    <submittedName>
        <fullName evidence="7">Contactin-associated protein-like 2</fullName>
    </submittedName>
</protein>
<dbReference type="PANTHER" id="PTHR22923">
    <property type="entry name" value="CEREBELLIN-RELATED"/>
    <property type="match status" value="1"/>
</dbReference>
<feature type="signal peptide" evidence="4">
    <location>
        <begin position="1"/>
        <end position="23"/>
    </location>
</feature>
<gene>
    <name evidence="7" type="ORF">GHT06_011059</name>
</gene>
<proteinExistence type="predicted"/>
<evidence type="ECO:0000256" key="1">
    <source>
        <dbReference type="ARBA" id="ARBA00004613"/>
    </source>
</evidence>
<dbReference type="Proteomes" id="UP000820818">
    <property type="component" value="Linkage Group LG2"/>
</dbReference>
<keyword evidence="2" id="KW-0964">Secreted</keyword>
<dbReference type="PANTHER" id="PTHR22923:SF62">
    <property type="entry name" value="CVP18"/>
    <property type="match status" value="1"/>
</dbReference>
<dbReference type="Gene3D" id="2.60.120.1000">
    <property type="match status" value="1"/>
</dbReference>
<comment type="caution">
    <text evidence="7">The sequence shown here is derived from an EMBL/GenBank/DDBJ whole genome shotgun (WGS) entry which is preliminary data.</text>
</comment>
<dbReference type="InterPro" id="IPR008983">
    <property type="entry name" value="Tumour_necrosis_fac-like_dom"/>
</dbReference>
<evidence type="ECO:0000256" key="4">
    <source>
        <dbReference type="SAM" id="SignalP"/>
    </source>
</evidence>
<feature type="chain" id="PRO_5042178102" evidence="4">
    <location>
        <begin position="24"/>
        <end position="498"/>
    </location>
</feature>
<evidence type="ECO:0000313" key="7">
    <source>
        <dbReference type="EMBL" id="KAI9563595.1"/>
    </source>
</evidence>
<dbReference type="AlphaFoldDB" id="A0AAD5Q1S1"/>
<dbReference type="GO" id="GO:0005615">
    <property type="term" value="C:extracellular space"/>
    <property type="evidence" value="ECO:0007669"/>
    <property type="project" value="TreeGrafter"/>
</dbReference>
<evidence type="ECO:0000259" key="5">
    <source>
        <dbReference type="PROSITE" id="PS50871"/>
    </source>
</evidence>
<accession>A0AAD5Q1S1</accession>
<dbReference type="SMART" id="SM00110">
    <property type="entry name" value="C1Q"/>
    <property type="match status" value="1"/>
</dbReference>
<dbReference type="Gene3D" id="2.60.120.40">
    <property type="match status" value="1"/>
</dbReference>
<keyword evidence="8" id="KW-1185">Reference proteome</keyword>
<dbReference type="SUPFAM" id="SSF49842">
    <property type="entry name" value="TNF-like"/>
    <property type="match status" value="1"/>
</dbReference>
<reference evidence="7 8" key="1">
    <citation type="submission" date="2022-05" db="EMBL/GenBank/DDBJ databases">
        <title>A multi-omics perspective on studying reproductive biology in Daphnia sinensis.</title>
        <authorList>
            <person name="Jia J."/>
        </authorList>
    </citation>
    <scope>NUCLEOTIDE SEQUENCE [LARGE SCALE GENOMIC DNA]</scope>
    <source>
        <strain evidence="7 8">WSL</strain>
    </source>
</reference>
<feature type="domain" description="Fibrinogen C-terminal" evidence="6">
    <location>
        <begin position="91"/>
        <end position="150"/>
    </location>
</feature>
<dbReference type="PROSITE" id="PS51406">
    <property type="entry name" value="FIBRINOGEN_C_2"/>
    <property type="match status" value="1"/>
</dbReference>
<dbReference type="InterPro" id="IPR050822">
    <property type="entry name" value="Cerebellin_Synaptic_Org"/>
</dbReference>
<dbReference type="SUPFAM" id="SSF56496">
    <property type="entry name" value="Fibrinogen C-terminal domain-like"/>
    <property type="match status" value="1"/>
</dbReference>
<organism evidence="7 8">
    <name type="scientific">Daphnia sinensis</name>
    <dbReference type="NCBI Taxonomy" id="1820382"/>
    <lineage>
        <taxon>Eukaryota</taxon>
        <taxon>Metazoa</taxon>
        <taxon>Ecdysozoa</taxon>
        <taxon>Arthropoda</taxon>
        <taxon>Crustacea</taxon>
        <taxon>Branchiopoda</taxon>
        <taxon>Diplostraca</taxon>
        <taxon>Cladocera</taxon>
        <taxon>Anomopoda</taxon>
        <taxon>Daphniidae</taxon>
        <taxon>Daphnia</taxon>
        <taxon>Daphnia similis group</taxon>
    </lineage>
</organism>
<name>A0AAD5Q1S1_9CRUS</name>